<feature type="domain" description="Gp5/Type VI secretion system Vgr C-terminal trimerisation" evidence="1">
    <location>
        <begin position="1"/>
        <end position="79"/>
    </location>
</feature>
<dbReference type="HOGENOM" id="CLU_004121_9_6_6"/>
<dbReference type="STRING" id="400668.Mmwyl1_1189"/>
<dbReference type="EMBL" id="CP000749">
    <property type="protein sequence ID" value="ABR70118.1"/>
    <property type="molecule type" value="Genomic_DNA"/>
</dbReference>
<dbReference type="Pfam" id="PF22178">
    <property type="entry name" value="Gp5_trimer_C"/>
    <property type="match status" value="1"/>
</dbReference>
<protein>
    <submittedName>
        <fullName evidence="2">VgrG protein</fullName>
    </submittedName>
</protein>
<reference evidence="2" key="1">
    <citation type="submission" date="2007-06" db="EMBL/GenBank/DDBJ databases">
        <title>Complete sequence of Marinomonas sp. MWYL1.</title>
        <authorList>
            <consortium name="US DOE Joint Genome Institute"/>
            <person name="Copeland A."/>
            <person name="Lucas S."/>
            <person name="Lapidus A."/>
            <person name="Barry K."/>
            <person name="Glavina del Rio T."/>
            <person name="Dalin E."/>
            <person name="Tice H."/>
            <person name="Pitluck S."/>
            <person name="Kiss H."/>
            <person name="Brettin T."/>
            <person name="Bruce D."/>
            <person name="Detter J.C."/>
            <person name="Han C."/>
            <person name="Schmutz J."/>
            <person name="Larimer F."/>
            <person name="Land M."/>
            <person name="Hauser L."/>
            <person name="Kyrpides N."/>
            <person name="Kim E."/>
            <person name="Johnston A.W.B."/>
            <person name="Todd J.D."/>
            <person name="Rogers R."/>
            <person name="Wexler M."/>
            <person name="Bond P.L."/>
            <person name="Li Y."/>
            <person name="Richardson P."/>
        </authorList>
    </citation>
    <scope>NUCLEOTIDE SEQUENCE [LARGE SCALE GENOMIC DNA]</scope>
    <source>
        <strain evidence="2">MWYL1</strain>
    </source>
</reference>
<name>A6VUI9_MARMS</name>
<gene>
    <name evidence="2" type="ordered locus">Mmwyl1_1189</name>
</gene>
<dbReference type="InterPro" id="IPR054030">
    <property type="entry name" value="Gp5_Vgr_C"/>
</dbReference>
<dbReference type="eggNOG" id="COG3501">
    <property type="taxonomic scope" value="Bacteria"/>
</dbReference>
<evidence type="ECO:0000259" key="1">
    <source>
        <dbReference type="Pfam" id="PF22178"/>
    </source>
</evidence>
<dbReference type="KEGG" id="mmw:Mmwyl1_1189"/>
<dbReference type="SUPFAM" id="SSF69349">
    <property type="entry name" value="Phage fibre proteins"/>
    <property type="match status" value="1"/>
</dbReference>
<sequence length="197" mass="20316">METDVLNDRITHIGHDQHGQIDNDRLTQIGGDNGTGNDHLTIKGESRHKIDKDQSISIDGNLQQKVGKIAVLEAGEEIHIKSGDKTVIEAGAEITLAAGGSFVKIDGGGVHLVGSVINLNSGGSPSAGSGFSGGEPLLPGGILSPVAPEKSLMAPHSPSMKVTLPAVAELDLPVMELCQRQADGACTKANCTCIQDA</sequence>
<organism evidence="2">
    <name type="scientific">Marinomonas sp. (strain MWYL1)</name>
    <dbReference type="NCBI Taxonomy" id="400668"/>
    <lineage>
        <taxon>Bacteria</taxon>
        <taxon>Pseudomonadati</taxon>
        <taxon>Pseudomonadota</taxon>
        <taxon>Gammaproteobacteria</taxon>
        <taxon>Oceanospirillales</taxon>
        <taxon>Oceanospirillaceae</taxon>
        <taxon>Marinomonas</taxon>
    </lineage>
</organism>
<evidence type="ECO:0000313" key="2">
    <source>
        <dbReference type="EMBL" id="ABR70118.1"/>
    </source>
</evidence>
<dbReference type="AlphaFoldDB" id="A6VUI9"/>
<proteinExistence type="predicted"/>
<accession>A6VUI9</accession>